<dbReference type="Pfam" id="PF07995">
    <property type="entry name" value="GSDH"/>
    <property type="match status" value="1"/>
</dbReference>
<dbReference type="EMBL" id="FNQP01000018">
    <property type="protein sequence ID" value="SEA92431.1"/>
    <property type="molecule type" value="Genomic_DNA"/>
</dbReference>
<dbReference type="Gene3D" id="2.120.10.30">
    <property type="entry name" value="TolB, C-terminal domain"/>
    <property type="match status" value="1"/>
</dbReference>
<dbReference type="PANTHER" id="PTHR19328:SF75">
    <property type="entry name" value="ALDOSE SUGAR DEHYDROGENASE YLII"/>
    <property type="match status" value="1"/>
</dbReference>
<accession>A0A1H4F5E8</accession>
<name>A0A1H4F5E8_9GAMM</name>
<dbReference type="InterPro" id="IPR012938">
    <property type="entry name" value="Glc/Sorbosone_DH"/>
</dbReference>
<dbReference type="AlphaFoldDB" id="A0A1H4F5E8"/>
<dbReference type="InterPro" id="IPR011041">
    <property type="entry name" value="Quinoprot_gluc/sorb_DH_b-prop"/>
</dbReference>
<feature type="domain" description="Glucose/Sorbosone dehydrogenase" evidence="1">
    <location>
        <begin position="41"/>
        <end position="368"/>
    </location>
</feature>
<evidence type="ECO:0000313" key="3">
    <source>
        <dbReference type="Proteomes" id="UP000199397"/>
    </source>
</evidence>
<dbReference type="Proteomes" id="UP000199397">
    <property type="component" value="Unassembled WGS sequence"/>
</dbReference>
<dbReference type="PANTHER" id="PTHR19328">
    <property type="entry name" value="HEDGEHOG-INTERACTING PROTEIN"/>
    <property type="match status" value="1"/>
</dbReference>
<dbReference type="InterPro" id="IPR011042">
    <property type="entry name" value="6-blade_b-propeller_TolB-like"/>
</dbReference>
<dbReference type="SUPFAM" id="SSF50952">
    <property type="entry name" value="Soluble quinoprotein glucose dehydrogenase"/>
    <property type="match status" value="1"/>
</dbReference>
<proteinExistence type="predicted"/>
<reference evidence="2 3" key="1">
    <citation type="submission" date="2016-10" db="EMBL/GenBank/DDBJ databases">
        <authorList>
            <person name="de Groot N.N."/>
        </authorList>
    </citation>
    <scope>NUCLEOTIDE SEQUENCE [LARGE SCALE GENOMIC DNA]</scope>
    <source>
        <strain evidence="2 3">DSM 21228</strain>
    </source>
</reference>
<organism evidence="2 3">
    <name type="scientific">Thiothrix caldifontis</name>
    <dbReference type="NCBI Taxonomy" id="525918"/>
    <lineage>
        <taxon>Bacteria</taxon>
        <taxon>Pseudomonadati</taxon>
        <taxon>Pseudomonadota</taxon>
        <taxon>Gammaproteobacteria</taxon>
        <taxon>Thiotrichales</taxon>
        <taxon>Thiotrichaceae</taxon>
        <taxon>Thiothrix</taxon>
    </lineage>
</organism>
<keyword evidence="3" id="KW-1185">Reference proteome</keyword>
<dbReference type="RefSeq" id="WP_175517947.1">
    <property type="nucleotide sequence ID" value="NZ_FNQP01000018.1"/>
</dbReference>
<protein>
    <submittedName>
        <fullName evidence="2">Glucose/arabinose dehydrogenase, beta-propeller fold</fullName>
    </submittedName>
</protein>
<evidence type="ECO:0000259" key="1">
    <source>
        <dbReference type="Pfam" id="PF07995"/>
    </source>
</evidence>
<sequence>MSTVARGLVRWLLPVVLVSLLAFSASLAAKPLMATKLVEGLEHPWSMVFLPDGEMLVSERAGRLRRIQGNTLLPEPVSGLPAIAEQGQGGLLGLALHPQFAQNRWLYLAYAAEGDDGYSTQLARGRYQDGALTQLDVLFAATPQSFSGQHFGGRIAFDRTGYVYLTLGDRGERDNSQMLENHAGSVIRLHDDGRIPADNPFVNTAGAQPEIYTYGHRNVQGIALHPTTGQVWTGEHGPQGGDEINILRAGANYGWPVITYGEEYGGGKVGAGLKEKAGMEQPVLYWTPSIAPAGMTFYTGDKYPGWQGNLLVSALKFALISRLTLDGNRYVDEERLLEDEIGRIRDIQQAPDGYLYVLTDESDGALYRLEPSP</sequence>
<gene>
    <name evidence="2" type="ORF">SAMN05660964_02848</name>
</gene>
<evidence type="ECO:0000313" key="2">
    <source>
        <dbReference type="EMBL" id="SEA92431.1"/>
    </source>
</evidence>